<dbReference type="Pfam" id="PF08240">
    <property type="entry name" value="ADH_N"/>
    <property type="match status" value="1"/>
</dbReference>
<comment type="caution">
    <text evidence="2">The sequence shown here is derived from an EMBL/GenBank/DDBJ whole genome shotgun (WGS) entry which is preliminary data.</text>
</comment>
<dbReference type="AlphaFoldDB" id="A0A1Y1UH69"/>
<dbReference type="SUPFAM" id="SSF50129">
    <property type="entry name" value="GroES-like"/>
    <property type="match status" value="1"/>
</dbReference>
<dbReference type="Proteomes" id="UP000193218">
    <property type="component" value="Unassembled WGS sequence"/>
</dbReference>
<dbReference type="Gene3D" id="3.90.180.10">
    <property type="entry name" value="Medium-chain alcohol dehydrogenases, catalytic domain"/>
    <property type="match status" value="1"/>
</dbReference>
<name>A0A1Y1UH69_9TREE</name>
<dbReference type="RefSeq" id="XP_021871367.1">
    <property type="nucleotide sequence ID" value="XM_022012794.1"/>
</dbReference>
<dbReference type="OrthoDB" id="10257049at2759"/>
<dbReference type="SUPFAM" id="SSF51735">
    <property type="entry name" value="NAD(P)-binding Rossmann-fold domains"/>
    <property type="match status" value="1"/>
</dbReference>
<dbReference type="InterPro" id="IPR011032">
    <property type="entry name" value="GroES-like_sf"/>
</dbReference>
<accession>A0A1Y1UH69</accession>
<keyword evidence="3" id="KW-1185">Reference proteome</keyword>
<dbReference type="InParanoid" id="A0A1Y1UH69"/>
<dbReference type="InterPro" id="IPR047122">
    <property type="entry name" value="Trans-enoyl_RdTase-like"/>
</dbReference>
<dbReference type="InterPro" id="IPR013149">
    <property type="entry name" value="ADH-like_C"/>
</dbReference>
<dbReference type="GO" id="GO:0016651">
    <property type="term" value="F:oxidoreductase activity, acting on NAD(P)H"/>
    <property type="evidence" value="ECO:0007669"/>
    <property type="project" value="InterPro"/>
</dbReference>
<gene>
    <name evidence="2" type="ORF">BD324DRAFT_441385</name>
</gene>
<dbReference type="EMBL" id="NBSH01000006">
    <property type="protein sequence ID" value="ORX37329.1"/>
    <property type="molecule type" value="Genomic_DNA"/>
</dbReference>
<evidence type="ECO:0000313" key="3">
    <source>
        <dbReference type="Proteomes" id="UP000193218"/>
    </source>
</evidence>
<reference evidence="2 3" key="1">
    <citation type="submission" date="2017-03" db="EMBL/GenBank/DDBJ databases">
        <title>Widespread Adenine N6-methylation of Active Genes in Fungi.</title>
        <authorList>
            <consortium name="DOE Joint Genome Institute"/>
            <person name="Mondo S.J."/>
            <person name="Dannebaum R.O."/>
            <person name="Kuo R.C."/>
            <person name="Louie K.B."/>
            <person name="Bewick A.J."/>
            <person name="Labutti K."/>
            <person name="Haridas S."/>
            <person name="Kuo A."/>
            <person name="Salamov A."/>
            <person name="Ahrendt S.R."/>
            <person name="Lau R."/>
            <person name="Bowen B.P."/>
            <person name="Lipzen A."/>
            <person name="Sullivan W."/>
            <person name="Andreopoulos W.B."/>
            <person name="Clum A."/>
            <person name="Lindquist E."/>
            <person name="Daum C."/>
            <person name="Northen T.R."/>
            <person name="Ramamoorthy G."/>
            <person name="Schmitz R.J."/>
            <person name="Gryganskyi A."/>
            <person name="Culley D."/>
            <person name="Magnuson J."/>
            <person name="James T.Y."/>
            <person name="O'Malley M.A."/>
            <person name="Stajich J.E."/>
            <person name="Spatafora J.W."/>
            <person name="Visel A."/>
            <person name="Grigoriev I.V."/>
        </authorList>
    </citation>
    <scope>NUCLEOTIDE SEQUENCE [LARGE SCALE GENOMIC DNA]</scope>
    <source>
        <strain evidence="2 3">NRRL Y-17943</strain>
    </source>
</reference>
<feature type="domain" description="Enoyl reductase (ER)" evidence="1">
    <location>
        <begin position="11"/>
        <end position="342"/>
    </location>
</feature>
<evidence type="ECO:0000259" key="1">
    <source>
        <dbReference type="SMART" id="SM00829"/>
    </source>
</evidence>
<dbReference type="GeneID" id="33554602"/>
<dbReference type="Pfam" id="PF00107">
    <property type="entry name" value="ADH_zinc_N"/>
    <property type="match status" value="1"/>
</dbReference>
<dbReference type="PANTHER" id="PTHR45348">
    <property type="entry name" value="HYPOTHETICAL OXIDOREDUCTASE (EUROFUNG)"/>
    <property type="match status" value="1"/>
</dbReference>
<dbReference type="InterPro" id="IPR020843">
    <property type="entry name" value="ER"/>
</dbReference>
<evidence type="ECO:0000313" key="2">
    <source>
        <dbReference type="EMBL" id="ORX37329.1"/>
    </source>
</evidence>
<dbReference type="InterPro" id="IPR013154">
    <property type="entry name" value="ADH-like_N"/>
</dbReference>
<dbReference type="PANTHER" id="PTHR45348:SF2">
    <property type="entry name" value="ZINC-TYPE ALCOHOL DEHYDROGENASE-LIKE PROTEIN C2E1P3.01"/>
    <property type="match status" value="1"/>
</dbReference>
<proteinExistence type="predicted"/>
<dbReference type="InterPro" id="IPR036291">
    <property type="entry name" value="NAD(P)-bd_dom_sf"/>
</dbReference>
<dbReference type="STRING" id="4999.A0A1Y1UH69"/>
<protein>
    <recommendedName>
        <fullName evidence="1">Enoyl reductase (ER) domain-containing protein</fullName>
    </recommendedName>
</protein>
<dbReference type="CDD" id="cd08249">
    <property type="entry name" value="enoyl_reductase_like"/>
    <property type="match status" value="1"/>
</dbReference>
<sequence length="344" mass="37633">MVSSLAYVQQEQNGKPALVKKEVQLPEREPQEVLVKVSHVAQNPTDVQSLDLGAFGDGTVLGCDFVGAVEEFGRNATRLQKGDVIAGLIWGGEKKGLGGYGTHTYADESICFKVETSKVKPEEAATVPLACTTAWLAMLSKDCLAIPRDGSHPSILIWGGSSSVGQYAIQLASHLRFKVITTASSKNHELLKSLGADHVFDYKDESVVDKIREAASDLRYVFDTIGNETSSATASKAVRQEGGSLCTVRPGKGNTDNVERRVKVTDVLVWTVFLKDHAYKEFKYPASFEDRQLGIELFEHLPSWLATGRVKPNAVRLMDLDSIHDGFQLYRDGKISAEKVVYAV</sequence>
<dbReference type="SMART" id="SM00829">
    <property type="entry name" value="PKS_ER"/>
    <property type="match status" value="1"/>
</dbReference>
<dbReference type="Gene3D" id="3.40.50.720">
    <property type="entry name" value="NAD(P)-binding Rossmann-like Domain"/>
    <property type="match status" value="1"/>
</dbReference>
<organism evidence="2 3">
    <name type="scientific">Kockovaella imperatae</name>
    <dbReference type="NCBI Taxonomy" id="4999"/>
    <lineage>
        <taxon>Eukaryota</taxon>
        <taxon>Fungi</taxon>
        <taxon>Dikarya</taxon>
        <taxon>Basidiomycota</taxon>
        <taxon>Agaricomycotina</taxon>
        <taxon>Tremellomycetes</taxon>
        <taxon>Tremellales</taxon>
        <taxon>Cuniculitremaceae</taxon>
        <taxon>Kockovaella</taxon>
    </lineage>
</organism>